<dbReference type="RefSeq" id="WP_096830225.1">
    <property type="nucleotide sequence ID" value="NZ_NXIB02000028.1"/>
</dbReference>
<feature type="region of interest" description="Disordered" evidence="1">
    <location>
        <begin position="277"/>
        <end position="353"/>
    </location>
</feature>
<keyword evidence="2" id="KW-0812">Transmembrane</keyword>
<evidence type="ECO:0000256" key="2">
    <source>
        <dbReference type="SAM" id="Phobius"/>
    </source>
</evidence>
<keyword evidence="2" id="KW-1133">Transmembrane helix</keyword>
<evidence type="ECO:0000313" key="3">
    <source>
        <dbReference type="EMBL" id="PHX56186.1"/>
    </source>
</evidence>
<sequence length="421" mass="43053">MSQNVTAKQMGLESAQDPIAVVATVETIPAETVAVESYADRLMDELFEGVDRAFQESGGLPTEPVKPEIITLKSISVPQIVLSSPPPMGGQRLEKDVVAIARRVALETTKKHQSKQSFDKMLLGAAFGSLLLVLGLWLASRSGWVRLPVAATTTGLTPTTKEKTAPDTEFSEYVQRSLDAIEQKKLPKGNAQLSGVPEVVPPGTLPNISISGAPPATAGLSTAVNRIADALEQAAVQPGSPALPAQVVIIPPATNPAEPPPTVAVSPSATAPASGRAVAVAGKASPSSSPVAASPSKSSEPKILARETEPATAPAAAPAATQPAATQPAAAPAATQPAAAQTQPTAPAVVSSAPTSAHTLVGVLELGDRSAALFEVDGVARRIYVGESIGSSGWTLGEIKNQEAVIRKGGDVRSVFVGQKF</sequence>
<proteinExistence type="predicted"/>
<dbReference type="AlphaFoldDB" id="A0A2G4F361"/>
<dbReference type="OrthoDB" id="428674at2"/>
<name>A0A2G4F361_9CYAN</name>
<evidence type="ECO:0008006" key="5">
    <source>
        <dbReference type="Google" id="ProtNLM"/>
    </source>
</evidence>
<gene>
    <name evidence="3" type="ORF">CP500_006670</name>
</gene>
<protein>
    <recommendedName>
        <fullName evidence="5">Type II secretion system protein GspC N-terminal domain-containing protein</fullName>
    </recommendedName>
</protein>
<dbReference type="Proteomes" id="UP000226442">
    <property type="component" value="Unassembled WGS sequence"/>
</dbReference>
<keyword evidence="4" id="KW-1185">Reference proteome</keyword>
<feature type="compositionally biased region" description="Low complexity" evidence="1">
    <location>
        <begin position="277"/>
        <end position="298"/>
    </location>
</feature>
<feature type="compositionally biased region" description="Low complexity" evidence="1">
    <location>
        <begin position="310"/>
        <end position="353"/>
    </location>
</feature>
<feature type="transmembrane region" description="Helical" evidence="2">
    <location>
        <begin position="121"/>
        <end position="139"/>
    </location>
</feature>
<keyword evidence="2" id="KW-0472">Membrane</keyword>
<organism evidence="3 4">
    <name type="scientific">Tychonema bourrellyi FEM_GT703</name>
    <dbReference type="NCBI Taxonomy" id="2040638"/>
    <lineage>
        <taxon>Bacteria</taxon>
        <taxon>Bacillati</taxon>
        <taxon>Cyanobacteriota</taxon>
        <taxon>Cyanophyceae</taxon>
        <taxon>Oscillatoriophycideae</taxon>
        <taxon>Oscillatoriales</taxon>
        <taxon>Microcoleaceae</taxon>
        <taxon>Tychonema</taxon>
    </lineage>
</organism>
<dbReference type="EMBL" id="NXIB02000028">
    <property type="protein sequence ID" value="PHX56186.1"/>
    <property type="molecule type" value="Genomic_DNA"/>
</dbReference>
<comment type="caution">
    <text evidence="3">The sequence shown here is derived from an EMBL/GenBank/DDBJ whole genome shotgun (WGS) entry which is preliminary data.</text>
</comment>
<accession>A0A2G4F361</accession>
<reference evidence="3" key="1">
    <citation type="submission" date="2017-10" db="EMBL/GenBank/DDBJ databases">
        <title>Draft genome sequence of the planktic cyanobacteria Tychonema bourrellyi isolated from alpine lentic freshwater.</title>
        <authorList>
            <person name="Tett A."/>
            <person name="Armanini F."/>
            <person name="Asnicar F."/>
            <person name="Boscaini A."/>
            <person name="Pasolli E."/>
            <person name="Zolfo M."/>
            <person name="Donati C."/>
            <person name="Salmaso N."/>
            <person name="Segata N."/>
        </authorList>
    </citation>
    <scope>NUCLEOTIDE SEQUENCE</scope>
    <source>
        <strain evidence="3">FEM_GT703</strain>
    </source>
</reference>
<feature type="compositionally biased region" description="Basic and acidic residues" evidence="1">
    <location>
        <begin position="299"/>
        <end position="309"/>
    </location>
</feature>
<evidence type="ECO:0000256" key="1">
    <source>
        <dbReference type="SAM" id="MobiDB-lite"/>
    </source>
</evidence>
<evidence type="ECO:0000313" key="4">
    <source>
        <dbReference type="Proteomes" id="UP000226442"/>
    </source>
</evidence>